<feature type="transmembrane region" description="Helical" evidence="1">
    <location>
        <begin position="54"/>
        <end position="76"/>
    </location>
</feature>
<sequence>MFVFTTGSMLVRSFAVTVFLFVALIVHVISYKEISDNSTDAKPYSFLPNDYGSSLWLALGALVLAAVDTVIVGFTVGRTV</sequence>
<dbReference type="WBParaSite" id="HPLM_0000856901-mRNA-1">
    <property type="protein sequence ID" value="HPLM_0000856901-mRNA-1"/>
    <property type="gene ID" value="HPLM_0000856901"/>
</dbReference>
<dbReference type="OMA" id="VHVISYK"/>
<evidence type="ECO:0000256" key="1">
    <source>
        <dbReference type="SAM" id="Phobius"/>
    </source>
</evidence>
<dbReference type="EMBL" id="UZAF01016887">
    <property type="protein sequence ID" value="VDO35225.1"/>
    <property type="molecule type" value="Genomic_DNA"/>
</dbReference>
<organism evidence="4">
    <name type="scientific">Haemonchus placei</name>
    <name type="common">Barber's pole worm</name>
    <dbReference type="NCBI Taxonomy" id="6290"/>
    <lineage>
        <taxon>Eukaryota</taxon>
        <taxon>Metazoa</taxon>
        <taxon>Ecdysozoa</taxon>
        <taxon>Nematoda</taxon>
        <taxon>Chromadorea</taxon>
        <taxon>Rhabditida</taxon>
        <taxon>Rhabditina</taxon>
        <taxon>Rhabditomorpha</taxon>
        <taxon>Strongyloidea</taxon>
        <taxon>Trichostrongylidae</taxon>
        <taxon>Haemonchus</taxon>
    </lineage>
</organism>
<evidence type="ECO:0000313" key="4">
    <source>
        <dbReference type="WBParaSite" id="HPLM_0000856901-mRNA-1"/>
    </source>
</evidence>
<gene>
    <name evidence="2" type="ORF">HPLM_LOCUS8561</name>
</gene>
<name>A0A0N4WDC4_HAEPC</name>
<evidence type="ECO:0000313" key="3">
    <source>
        <dbReference type="Proteomes" id="UP000268014"/>
    </source>
</evidence>
<dbReference type="Proteomes" id="UP000268014">
    <property type="component" value="Unassembled WGS sequence"/>
</dbReference>
<keyword evidence="1" id="KW-0812">Transmembrane</keyword>
<dbReference type="OrthoDB" id="10356897at2759"/>
<reference evidence="2 3" key="2">
    <citation type="submission" date="2018-11" db="EMBL/GenBank/DDBJ databases">
        <authorList>
            <consortium name="Pathogen Informatics"/>
        </authorList>
    </citation>
    <scope>NUCLEOTIDE SEQUENCE [LARGE SCALE GENOMIC DNA]</scope>
    <source>
        <strain evidence="2 3">MHpl1</strain>
    </source>
</reference>
<proteinExistence type="predicted"/>
<accession>A0A0N4WDC4</accession>
<dbReference type="AlphaFoldDB" id="A0A0N4WDC4"/>
<evidence type="ECO:0000313" key="2">
    <source>
        <dbReference type="EMBL" id="VDO35225.1"/>
    </source>
</evidence>
<protein>
    <submittedName>
        <fullName evidence="4">Decaprenyl-phosphate phosphoribosyltransferase</fullName>
    </submittedName>
</protein>
<keyword evidence="1" id="KW-1133">Transmembrane helix</keyword>
<reference evidence="4" key="1">
    <citation type="submission" date="2017-02" db="UniProtKB">
        <authorList>
            <consortium name="WormBaseParasite"/>
        </authorList>
    </citation>
    <scope>IDENTIFICATION</scope>
</reference>
<keyword evidence="3" id="KW-1185">Reference proteome</keyword>
<keyword evidence="1" id="KW-0472">Membrane</keyword>